<sequence length="442" mass="49955">DITHTASQRNKSTRTAPNRSLLYTDTRRSTTATIGHTILDELTPLSLCLTAVGWLTSRYAESMRAHIRQAFDRVRGESPTTDLASLYFACLPAPHAESMAEAERVQAELRERWARIIDAPEGVRRVQLRSEDIAEQVAQEFGGPRDGWSLSRYVSPDVLVVADSTDAVARGDFSLVLGELHIAMNTVAASLFVHQHPAIEELIAETTRDFPGPRLTPMLPKELPLKWSARSRPALERDEDYAVALADHTGDPYRERCLLSADVTVADRDGRLTAVLPDGAEFDVLDVFGHALTNRVMDRFALRPDADHVPRVTIDRMTVQRESWRFTGDDLDFADEKNEARRWIRARNWRTRHDLPRYAFIVSPTEPRPFYVDFDAPVYINILAKAARRLARNNPGATLTLTEMLPTPDQTWLTDEHHNTYTSELRFVAVDQEHVQGGVPSW</sequence>
<organism evidence="2 3">
    <name type="scientific">Streptomyces spiramenti</name>
    <dbReference type="NCBI Taxonomy" id="2720606"/>
    <lineage>
        <taxon>Bacteria</taxon>
        <taxon>Bacillati</taxon>
        <taxon>Actinomycetota</taxon>
        <taxon>Actinomycetes</taxon>
        <taxon>Kitasatosporales</taxon>
        <taxon>Streptomycetaceae</taxon>
        <taxon>Streptomyces</taxon>
    </lineage>
</organism>
<reference evidence="2 3" key="1">
    <citation type="submission" date="2020-03" db="EMBL/GenBank/DDBJ databases">
        <title>Draft genome of Streptomyces sp. ventii, isolated from the Axial Seamount in the Pacific Ocean, and resequencing of the two type strains Streptomyces lonarensis strain NCL 716 and Streptomyces bohaiensis strain 11A07.</title>
        <authorList>
            <person name="Loughran R.M."/>
            <person name="Pfannmuller K.M."/>
            <person name="Wasson B.J."/>
            <person name="Deadmond M.C."/>
            <person name="Paddock B.E."/>
            <person name="Koyack M.J."/>
            <person name="Gallegos D.A."/>
            <person name="Mitchell E.A."/>
            <person name="Ushijima B."/>
            <person name="Saw J.H."/>
            <person name="Mcphail K.L."/>
            <person name="Videau P."/>
        </authorList>
    </citation>
    <scope>NUCLEOTIDE SEQUENCE [LARGE SCALE GENOMIC DNA]</scope>
    <source>
        <strain evidence="3">5675061</strain>
    </source>
</reference>
<name>A0ABX1AVF3_9ACTN</name>
<evidence type="ECO:0000313" key="2">
    <source>
        <dbReference type="EMBL" id="NJP69000.1"/>
    </source>
</evidence>
<dbReference type="RefSeq" id="WP_209311472.1">
    <property type="nucleotide sequence ID" value="NZ_JAAVJB010000329.1"/>
</dbReference>
<feature type="non-terminal residue" evidence="2">
    <location>
        <position position="1"/>
    </location>
</feature>
<feature type="domain" description="Lantibiotic dehydratase N-terminal" evidence="1">
    <location>
        <begin position="11"/>
        <end position="383"/>
    </location>
</feature>
<dbReference type="Pfam" id="PF04738">
    <property type="entry name" value="Lant_dehydr_N"/>
    <property type="match status" value="1"/>
</dbReference>
<comment type="caution">
    <text evidence="2">The sequence shown here is derived from an EMBL/GenBank/DDBJ whole genome shotgun (WGS) entry which is preliminary data.</text>
</comment>
<dbReference type="EMBL" id="JAAVJB010000329">
    <property type="protein sequence ID" value="NJP69000.1"/>
    <property type="molecule type" value="Genomic_DNA"/>
</dbReference>
<keyword evidence="3" id="KW-1185">Reference proteome</keyword>
<proteinExistence type="predicted"/>
<protein>
    <submittedName>
        <fullName evidence="2">Lantibiotic dehydratase</fullName>
    </submittedName>
</protein>
<evidence type="ECO:0000259" key="1">
    <source>
        <dbReference type="Pfam" id="PF04738"/>
    </source>
</evidence>
<accession>A0ABX1AVF3</accession>
<dbReference type="Proteomes" id="UP000746503">
    <property type="component" value="Unassembled WGS sequence"/>
</dbReference>
<gene>
    <name evidence="2" type="ORF">HCJ92_22620</name>
</gene>
<evidence type="ECO:0000313" key="3">
    <source>
        <dbReference type="Proteomes" id="UP000746503"/>
    </source>
</evidence>
<dbReference type="InterPro" id="IPR006827">
    <property type="entry name" value="Lant_deHydtase_N"/>
</dbReference>